<name>E8U3I8_DEIML</name>
<evidence type="ECO:0000256" key="1">
    <source>
        <dbReference type="SAM" id="MobiDB-lite"/>
    </source>
</evidence>
<feature type="region of interest" description="Disordered" evidence="1">
    <location>
        <begin position="73"/>
        <end position="138"/>
    </location>
</feature>
<reference evidence="3" key="2">
    <citation type="submission" date="2011-01" db="EMBL/GenBank/DDBJ databases">
        <title>The complete genome of Deinococcus maricopensis DSM 21211.</title>
        <authorList>
            <consortium name="US DOE Joint Genome Institute (JGI-PGF)"/>
            <person name="Lucas S."/>
            <person name="Copeland A."/>
            <person name="Lapidus A."/>
            <person name="Goodwin L."/>
            <person name="Pitluck S."/>
            <person name="Kyrpides N."/>
            <person name="Mavromatis K."/>
            <person name="Pagani I."/>
            <person name="Ivanova N."/>
            <person name="Ovchinnikova G."/>
            <person name="Zeytun A."/>
            <person name="Detter J.C."/>
            <person name="Han C."/>
            <person name="Land M."/>
            <person name="Hauser L."/>
            <person name="Markowitz V."/>
            <person name="Cheng J.-F."/>
            <person name="Hugenholtz P."/>
            <person name="Woyke T."/>
            <person name="Wu D."/>
            <person name="Pukall R."/>
            <person name="Gehrich-Schroeter G."/>
            <person name="Brambilla E."/>
            <person name="Klenk H.-P."/>
            <person name="Eisen J.A."/>
        </authorList>
    </citation>
    <scope>NUCLEOTIDE SEQUENCE [LARGE SCALE GENOMIC DNA]</scope>
    <source>
        <strain evidence="3">DSM 21211 / LMG 22137 / NRRL B-23946 / LB-34</strain>
    </source>
</reference>
<evidence type="ECO:0000313" key="2">
    <source>
        <dbReference type="EMBL" id="ADV68612.1"/>
    </source>
</evidence>
<organism evidence="2 3">
    <name type="scientific">Deinococcus maricopensis (strain DSM 21211 / LMG 22137 / NRRL B-23946 / LB-34)</name>
    <dbReference type="NCBI Taxonomy" id="709986"/>
    <lineage>
        <taxon>Bacteria</taxon>
        <taxon>Thermotogati</taxon>
        <taxon>Deinococcota</taxon>
        <taxon>Deinococci</taxon>
        <taxon>Deinococcales</taxon>
        <taxon>Deinococcaceae</taxon>
        <taxon>Deinococcus</taxon>
    </lineage>
</organism>
<feature type="compositionally biased region" description="Polar residues" evidence="1">
    <location>
        <begin position="80"/>
        <end position="93"/>
    </location>
</feature>
<gene>
    <name evidence="2" type="ordered locus">Deima_2983</name>
</gene>
<dbReference type="HOGENOM" id="CLU_1080621_0_0_0"/>
<reference evidence="2 3" key="1">
    <citation type="journal article" date="2011" name="Stand. Genomic Sci.">
        <title>Complete genome sequence of Deinococcus maricopensis type strain (LB-34).</title>
        <authorList>
            <person name="Pukall R."/>
            <person name="Zeytun A."/>
            <person name="Lucas S."/>
            <person name="Lapidus A."/>
            <person name="Hammon N."/>
            <person name="Deshpande S."/>
            <person name="Nolan M."/>
            <person name="Cheng J.F."/>
            <person name="Pitluck S."/>
            <person name="Liolios K."/>
            <person name="Pagani I."/>
            <person name="Mikhailova N."/>
            <person name="Ivanova N."/>
            <person name="Mavromatis K."/>
            <person name="Pati A."/>
            <person name="Tapia R."/>
            <person name="Han C."/>
            <person name="Goodwin L."/>
            <person name="Chen A."/>
            <person name="Palaniappan K."/>
            <person name="Land M."/>
            <person name="Hauser L."/>
            <person name="Chang Y.J."/>
            <person name="Jeffries C.D."/>
            <person name="Brambilla E.M."/>
            <person name="Rohde M."/>
            <person name="Goker M."/>
            <person name="Detter J.C."/>
            <person name="Woyke T."/>
            <person name="Bristow J."/>
            <person name="Eisen J.A."/>
            <person name="Markowitz V."/>
            <person name="Hugenholtz P."/>
            <person name="Kyrpides N.C."/>
            <person name="Klenk H.P."/>
        </authorList>
    </citation>
    <scope>NUCLEOTIDE SEQUENCE [LARGE SCALE GENOMIC DNA]</scope>
    <source>
        <strain evidence="3">DSM 21211 / LMG 22137 / NRRL B-23946 / LB-34</strain>
    </source>
</reference>
<protein>
    <submittedName>
        <fullName evidence="2">Uncharacterized protein</fullName>
    </submittedName>
</protein>
<keyword evidence="3" id="KW-1185">Reference proteome</keyword>
<sequence length="257" mass="26371" precursor="true">MRPSTSNALSALGTLTTRVPNPARRIAARNNNAARALCDGLVTSSTVLHPRARANAAARAASSCVVVTSASVSTRGPASPNISLNHARSTSPTRGHDAGPNANDGLLTVNTGANPARHNATPRNNRSRLLDPNTPGPQCTPAANTTIASACTGTSRNVNTATNRGTTGVNNTATHNTACTTNAPRNTARATPCAAHTVHSPITSASRSAVTCSPGTNASSTANDTPMTAHSTHAFHIIHKVQHIRCDAGSRRFSGWS</sequence>
<evidence type="ECO:0000313" key="3">
    <source>
        <dbReference type="Proteomes" id="UP000008635"/>
    </source>
</evidence>
<dbReference type="EMBL" id="CP002454">
    <property type="protein sequence ID" value="ADV68612.1"/>
    <property type="molecule type" value="Genomic_DNA"/>
</dbReference>
<dbReference type="AlphaFoldDB" id="E8U3I8"/>
<feature type="region of interest" description="Disordered" evidence="1">
    <location>
        <begin position="206"/>
        <end position="227"/>
    </location>
</feature>
<dbReference type="Proteomes" id="UP000008635">
    <property type="component" value="Chromosome"/>
</dbReference>
<dbReference type="STRING" id="709986.Deima_2983"/>
<proteinExistence type="predicted"/>
<dbReference type="KEGG" id="dmr:Deima_2983"/>
<accession>E8U3I8</accession>